<organism evidence="2">
    <name type="scientific">Chlamydomonas leiostraca</name>
    <dbReference type="NCBI Taxonomy" id="1034604"/>
    <lineage>
        <taxon>Eukaryota</taxon>
        <taxon>Viridiplantae</taxon>
        <taxon>Chlorophyta</taxon>
        <taxon>core chlorophytes</taxon>
        <taxon>Chlorophyceae</taxon>
        <taxon>CS clade</taxon>
        <taxon>Chlamydomonadales</taxon>
        <taxon>Chlamydomonadaceae</taxon>
        <taxon>Chlamydomonas</taxon>
    </lineage>
</organism>
<protein>
    <submittedName>
        <fullName evidence="2">Uncharacterized protein</fullName>
    </submittedName>
</protein>
<evidence type="ECO:0000256" key="1">
    <source>
        <dbReference type="SAM" id="MobiDB-lite"/>
    </source>
</evidence>
<accession>A0A7S0WPK6</accession>
<feature type="region of interest" description="Disordered" evidence="1">
    <location>
        <begin position="64"/>
        <end position="101"/>
    </location>
</feature>
<feature type="region of interest" description="Disordered" evidence="1">
    <location>
        <begin position="211"/>
        <end position="257"/>
    </location>
</feature>
<feature type="compositionally biased region" description="Polar residues" evidence="1">
    <location>
        <begin position="79"/>
        <end position="99"/>
    </location>
</feature>
<gene>
    <name evidence="2" type="ORF">CLEI1391_LOCUS7504</name>
</gene>
<evidence type="ECO:0000313" key="2">
    <source>
        <dbReference type="EMBL" id="CAD8676548.1"/>
    </source>
</evidence>
<feature type="compositionally biased region" description="Low complexity" evidence="1">
    <location>
        <begin position="213"/>
        <end position="245"/>
    </location>
</feature>
<reference evidence="2" key="1">
    <citation type="submission" date="2021-01" db="EMBL/GenBank/DDBJ databases">
        <authorList>
            <person name="Corre E."/>
            <person name="Pelletier E."/>
            <person name="Niang G."/>
            <person name="Scheremetjew M."/>
            <person name="Finn R."/>
            <person name="Kale V."/>
            <person name="Holt S."/>
            <person name="Cochrane G."/>
            <person name="Meng A."/>
            <person name="Brown T."/>
            <person name="Cohen L."/>
        </authorList>
    </citation>
    <scope>NUCLEOTIDE SEQUENCE</scope>
    <source>
        <strain evidence="2">SAG 11-49</strain>
    </source>
</reference>
<dbReference type="AlphaFoldDB" id="A0A7S0WPK6"/>
<dbReference type="EMBL" id="HBFB01013328">
    <property type="protein sequence ID" value="CAD8676548.1"/>
    <property type="molecule type" value="Transcribed_RNA"/>
</dbReference>
<proteinExistence type="predicted"/>
<sequence length="336" mass="34525">MASTSGKMEAPAAASLDSLFLSSQLWRAAGLRKATLAVDASCYDGNLLQNPKVPRIHPVWRNTASCSADKQSSEGGGRQTASSGRQFQQYDSMPASSWGSGAMEHAQPVQQELTDITAVSIPQRKRSRRGVKRNAAGWIAQAAEQLAPDEEEVAYITSPDQDAGVQGPALGLPIAAATTPLMTALMAQAFSMQAQLAAACAGPLQLAPASLQGSGVSAGPSGAVPAQSALQEPQSSPSQLQSVEPAQVKQEPSAPPLQEPQVAATCFVDDKACTPSCSPSAKGECVAGPTQPNDIGSPRCNSSSSSQHGYHAYISSCGTLDVADVMVSGLGHAQAV</sequence>
<name>A0A7S0WPK6_9CHLO</name>